<sequence>MPGNSSFSGPSSCSIMNPSGVFGGSENTAKMSTTDSRQLCPFPDIACKYKKEKFFKSADANRWYWPPEANPECSIVTALDSTLNFDALARYTGKAPGTFEFHFLFGQRGELSSTGDHAMQPPQNRKQAPARTERETLDRIAVWGEESVQAELR</sequence>
<name>M7BLC5_CHEMY</name>
<organism evidence="2 3">
    <name type="scientific">Chelonia mydas</name>
    <name type="common">Green sea-turtle</name>
    <name type="synonym">Chelonia agassizi</name>
    <dbReference type="NCBI Taxonomy" id="8469"/>
    <lineage>
        <taxon>Eukaryota</taxon>
        <taxon>Metazoa</taxon>
        <taxon>Chordata</taxon>
        <taxon>Craniata</taxon>
        <taxon>Vertebrata</taxon>
        <taxon>Euteleostomi</taxon>
        <taxon>Archelosauria</taxon>
        <taxon>Testudinata</taxon>
        <taxon>Testudines</taxon>
        <taxon>Cryptodira</taxon>
        <taxon>Durocryptodira</taxon>
        <taxon>Americhelydia</taxon>
        <taxon>Chelonioidea</taxon>
        <taxon>Cheloniidae</taxon>
        <taxon>Chelonia</taxon>
    </lineage>
</organism>
<accession>M7BLC5</accession>
<keyword evidence="3" id="KW-1185">Reference proteome</keyword>
<proteinExistence type="predicted"/>
<evidence type="ECO:0000313" key="2">
    <source>
        <dbReference type="EMBL" id="EMP38024.1"/>
    </source>
</evidence>
<evidence type="ECO:0000313" key="3">
    <source>
        <dbReference type="Proteomes" id="UP000031443"/>
    </source>
</evidence>
<gene>
    <name evidence="2" type="ORF">UY3_04783</name>
</gene>
<reference evidence="3" key="1">
    <citation type="journal article" date="2013" name="Nat. Genet.">
        <title>The draft genomes of soft-shell turtle and green sea turtle yield insights into the development and evolution of the turtle-specific body plan.</title>
        <authorList>
            <person name="Wang Z."/>
            <person name="Pascual-Anaya J."/>
            <person name="Zadissa A."/>
            <person name="Li W."/>
            <person name="Niimura Y."/>
            <person name="Huang Z."/>
            <person name="Li C."/>
            <person name="White S."/>
            <person name="Xiong Z."/>
            <person name="Fang D."/>
            <person name="Wang B."/>
            <person name="Ming Y."/>
            <person name="Chen Y."/>
            <person name="Zheng Y."/>
            <person name="Kuraku S."/>
            <person name="Pignatelli M."/>
            <person name="Herrero J."/>
            <person name="Beal K."/>
            <person name="Nozawa M."/>
            <person name="Li Q."/>
            <person name="Wang J."/>
            <person name="Zhang H."/>
            <person name="Yu L."/>
            <person name="Shigenobu S."/>
            <person name="Wang J."/>
            <person name="Liu J."/>
            <person name="Flicek P."/>
            <person name="Searle S."/>
            <person name="Wang J."/>
            <person name="Kuratani S."/>
            <person name="Yin Y."/>
            <person name="Aken B."/>
            <person name="Zhang G."/>
            <person name="Irie N."/>
        </authorList>
    </citation>
    <scope>NUCLEOTIDE SEQUENCE [LARGE SCALE GENOMIC DNA]</scope>
</reference>
<evidence type="ECO:0000256" key="1">
    <source>
        <dbReference type="SAM" id="MobiDB-lite"/>
    </source>
</evidence>
<feature type="compositionally biased region" description="Polar residues" evidence="1">
    <location>
        <begin position="112"/>
        <end position="126"/>
    </location>
</feature>
<dbReference type="AlphaFoldDB" id="M7BLC5"/>
<protein>
    <submittedName>
        <fullName evidence="2">Uncharacterized protein</fullName>
    </submittedName>
</protein>
<feature type="region of interest" description="Disordered" evidence="1">
    <location>
        <begin position="112"/>
        <end position="134"/>
    </location>
</feature>
<dbReference type="EMBL" id="KB520915">
    <property type="protein sequence ID" value="EMP38024.1"/>
    <property type="molecule type" value="Genomic_DNA"/>
</dbReference>
<dbReference type="Proteomes" id="UP000031443">
    <property type="component" value="Unassembled WGS sequence"/>
</dbReference>